<organism evidence="1">
    <name type="scientific">marine metagenome</name>
    <dbReference type="NCBI Taxonomy" id="408172"/>
    <lineage>
        <taxon>unclassified sequences</taxon>
        <taxon>metagenomes</taxon>
        <taxon>ecological metagenomes</taxon>
    </lineage>
</organism>
<feature type="non-terminal residue" evidence="1">
    <location>
        <position position="145"/>
    </location>
</feature>
<gene>
    <name evidence="1" type="ORF">METZ01_LOCUS339991</name>
</gene>
<dbReference type="EMBL" id="UINC01115827">
    <property type="protein sequence ID" value="SVC87137.1"/>
    <property type="molecule type" value="Genomic_DNA"/>
</dbReference>
<dbReference type="Gene3D" id="2.60.40.10">
    <property type="entry name" value="Immunoglobulins"/>
    <property type="match status" value="1"/>
</dbReference>
<proteinExistence type="predicted"/>
<evidence type="ECO:0000313" key="1">
    <source>
        <dbReference type="EMBL" id="SVC87137.1"/>
    </source>
</evidence>
<evidence type="ECO:0008006" key="2">
    <source>
        <dbReference type="Google" id="ProtNLM"/>
    </source>
</evidence>
<dbReference type="AlphaFoldDB" id="A0A382QQA9"/>
<dbReference type="InterPro" id="IPR013783">
    <property type="entry name" value="Ig-like_fold"/>
</dbReference>
<reference evidence="1" key="1">
    <citation type="submission" date="2018-05" db="EMBL/GenBank/DDBJ databases">
        <authorList>
            <person name="Lanie J.A."/>
            <person name="Ng W.-L."/>
            <person name="Kazmierczak K.M."/>
            <person name="Andrzejewski T.M."/>
            <person name="Davidsen T.M."/>
            <person name="Wayne K.J."/>
            <person name="Tettelin H."/>
            <person name="Glass J.I."/>
            <person name="Rusch D."/>
            <person name="Podicherti R."/>
            <person name="Tsui H.-C.T."/>
            <person name="Winkler M.E."/>
        </authorList>
    </citation>
    <scope>NUCLEOTIDE SEQUENCE</scope>
</reference>
<name>A0A382QQA9_9ZZZZ</name>
<accession>A0A382QQA9</accession>
<protein>
    <recommendedName>
        <fullName evidence="2">Fibronectin type-III domain-containing protein</fullName>
    </recommendedName>
</protein>
<sequence>MKRLLFILLLSSISFVFGTLVSPSDGDELNYIHILFEWEQQPDAVGYNLQVSTNELFNNLILDVDEAHTVYIDSDNFSWNETYYWRVRSIMDCDGCEYGDWIGTSMFSIGQSTPPYIDEGVEIESSTDIYQDDLLEDGYVAIGAF</sequence>